<keyword evidence="2" id="KW-1185">Reference proteome</keyword>
<gene>
    <name evidence="1" type="ORF">MCOS_LOCUS3084</name>
</gene>
<reference evidence="3" key="1">
    <citation type="submission" date="2017-02" db="UniProtKB">
        <authorList>
            <consortium name="WormBaseParasite"/>
        </authorList>
    </citation>
    <scope>IDENTIFICATION</scope>
</reference>
<organism evidence="3">
    <name type="scientific">Mesocestoides corti</name>
    <name type="common">Flatworm</name>
    <dbReference type="NCBI Taxonomy" id="53468"/>
    <lineage>
        <taxon>Eukaryota</taxon>
        <taxon>Metazoa</taxon>
        <taxon>Spiralia</taxon>
        <taxon>Lophotrochozoa</taxon>
        <taxon>Platyhelminthes</taxon>
        <taxon>Cestoda</taxon>
        <taxon>Eucestoda</taxon>
        <taxon>Cyclophyllidea</taxon>
        <taxon>Mesocestoididae</taxon>
        <taxon>Mesocestoides</taxon>
    </lineage>
</organism>
<protein>
    <submittedName>
        <fullName evidence="3">DUF222 domain-containing protein</fullName>
    </submittedName>
</protein>
<sequence>MDFEAVVFTESAIVGMAEGGWVVDLTEEGERVEHGHCLLCAEGRVEPEQLATVKLLIRQMADEACVRPHSPCPPPPPATIPSAFTPVEAVRST</sequence>
<proteinExistence type="predicted"/>
<evidence type="ECO:0000313" key="1">
    <source>
        <dbReference type="EMBL" id="VDD77081.1"/>
    </source>
</evidence>
<reference evidence="1 2" key="2">
    <citation type="submission" date="2018-10" db="EMBL/GenBank/DDBJ databases">
        <authorList>
            <consortium name="Pathogen Informatics"/>
        </authorList>
    </citation>
    <scope>NUCLEOTIDE SEQUENCE [LARGE SCALE GENOMIC DNA]</scope>
</reference>
<dbReference type="EMBL" id="UXSR01000621">
    <property type="protein sequence ID" value="VDD77081.1"/>
    <property type="molecule type" value="Genomic_DNA"/>
</dbReference>
<dbReference type="Proteomes" id="UP000267029">
    <property type="component" value="Unassembled WGS sequence"/>
</dbReference>
<dbReference type="AlphaFoldDB" id="A0A0R3U892"/>
<evidence type="ECO:0000313" key="3">
    <source>
        <dbReference type="WBParaSite" id="MCOS_0000308301-mRNA-1"/>
    </source>
</evidence>
<evidence type="ECO:0000313" key="2">
    <source>
        <dbReference type="Proteomes" id="UP000267029"/>
    </source>
</evidence>
<accession>A0A0R3U892</accession>
<dbReference type="WBParaSite" id="MCOS_0000308301-mRNA-1">
    <property type="protein sequence ID" value="MCOS_0000308301-mRNA-1"/>
    <property type="gene ID" value="MCOS_0000308301"/>
</dbReference>
<name>A0A0R3U892_MESCO</name>